<dbReference type="HOGENOM" id="CLU_072175_0_0_1"/>
<feature type="compositionally biased region" description="Polar residues" evidence="2">
    <location>
        <begin position="321"/>
        <end position="330"/>
    </location>
</feature>
<dbReference type="InterPro" id="IPR057251">
    <property type="entry name" value="FP_C"/>
</dbReference>
<organism evidence="4 5">
    <name type="scientific">Rhodnius prolixus</name>
    <name type="common">Triatomid bug</name>
    <dbReference type="NCBI Taxonomy" id="13249"/>
    <lineage>
        <taxon>Eukaryota</taxon>
        <taxon>Metazoa</taxon>
        <taxon>Ecdysozoa</taxon>
        <taxon>Arthropoda</taxon>
        <taxon>Hexapoda</taxon>
        <taxon>Insecta</taxon>
        <taxon>Pterygota</taxon>
        <taxon>Neoptera</taxon>
        <taxon>Paraneoptera</taxon>
        <taxon>Hemiptera</taxon>
        <taxon>Heteroptera</taxon>
        <taxon>Panheteroptera</taxon>
        <taxon>Cimicomorpha</taxon>
        <taxon>Reduviidae</taxon>
        <taxon>Triatominae</taxon>
        <taxon>Rhodnius</taxon>
    </lineage>
</organism>
<keyword evidence="1" id="KW-0175">Coiled coil</keyword>
<sequence>MSTGRDTDKQTVKEGGDTCTMDLPTVQTPPSGGDSNLFNILLARIEVLGKEFNAVRNDINNISSENKALSKVVANSSSEIKASINHMKENFKKFNQELNKLTQDNRILKKEIELLRSQIASNNQSIYRNTIKISNVPAGQNENLIDLLKKICSLIQFEFNPSDIDAIYRKKSRYTRFEPIIVVSFLKNGDKSKFLKLRKLKGEISTTDIDPSFKKSIVYFSEYMSPWNLRLYSEARQLRQKGLIQHLWFRNGRILVRINTTSPVTVINSVEDLKQFQPAVFKGALSQGVENLIHTEDDYEDGQAVTSPAPPKTQKKKRKALQQSPSTSSLHDFFFRPRSGSTST</sequence>
<evidence type="ECO:0000313" key="5">
    <source>
        <dbReference type="Proteomes" id="UP000015103"/>
    </source>
</evidence>
<proteinExistence type="predicted"/>
<name>T1HVX3_RHOPR</name>
<protein>
    <recommendedName>
        <fullName evidence="3">FP protein C-terminal domain-containing protein</fullName>
    </recommendedName>
</protein>
<dbReference type="Gene3D" id="1.20.5.1700">
    <property type="match status" value="1"/>
</dbReference>
<feature type="domain" description="FP protein C-terminal" evidence="3">
    <location>
        <begin position="228"/>
        <end position="276"/>
    </location>
</feature>
<accession>T1HVX3</accession>
<dbReference type="EnsemblMetazoa" id="RPRC008193-RA">
    <property type="protein sequence ID" value="RPRC008193-PA"/>
    <property type="gene ID" value="RPRC008193"/>
</dbReference>
<evidence type="ECO:0000313" key="4">
    <source>
        <dbReference type="EnsemblMetazoa" id="RPRC008193-PA"/>
    </source>
</evidence>
<feature type="region of interest" description="Disordered" evidence="2">
    <location>
        <begin position="296"/>
        <end position="344"/>
    </location>
</feature>
<evidence type="ECO:0000256" key="1">
    <source>
        <dbReference type="SAM" id="Coils"/>
    </source>
</evidence>
<reference evidence="4" key="1">
    <citation type="submission" date="2015-05" db="UniProtKB">
        <authorList>
            <consortium name="EnsemblMetazoa"/>
        </authorList>
    </citation>
    <scope>IDENTIFICATION</scope>
</reference>
<dbReference type="EMBL" id="ACPB03023473">
    <property type="status" value="NOT_ANNOTATED_CDS"/>
    <property type="molecule type" value="Genomic_DNA"/>
</dbReference>
<dbReference type="eggNOG" id="ENOG502RU89">
    <property type="taxonomic scope" value="Eukaryota"/>
</dbReference>
<feature type="coiled-coil region" evidence="1">
    <location>
        <begin position="84"/>
        <end position="118"/>
    </location>
</feature>
<evidence type="ECO:0000259" key="3">
    <source>
        <dbReference type="Pfam" id="PF25298"/>
    </source>
</evidence>
<dbReference type="Proteomes" id="UP000015103">
    <property type="component" value="Unassembled WGS sequence"/>
</dbReference>
<dbReference type="AlphaFoldDB" id="T1HVX3"/>
<dbReference type="OMA" id="HISCEDD"/>
<feature type="compositionally biased region" description="Basic and acidic residues" evidence="2">
    <location>
        <begin position="1"/>
        <end position="16"/>
    </location>
</feature>
<evidence type="ECO:0000256" key="2">
    <source>
        <dbReference type="SAM" id="MobiDB-lite"/>
    </source>
</evidence>
<dbReference type="Pfam" id="PF25298">
    <property type="entry name" value="Baculo_FP_2nd"/>
    <property type="match status" value="1"/>
</dbReference>
<dbReference type="VEuPathDB" id="VectorBase:RPRC008193"/>
<keyword evidence="5" id="KW-1185">Reference proteome</keyword>
<dbReference type="InParanoid" id="T1HVX3"/>
<feature type="region of interest" description="Disordered" evidence="2">
    <location>
        <begin position="1"/>
        <end position="30"/>
    </location>
</feature>